<feature type="transmembrane region" description="Helical" evidence="12">
    <location>
        <begin position="633"/>
        <end position="657"/>
    </location>
</feature>
<evidence type="ECO:0000313" key="14">
    <source>
        <dbReference type="EMBL" id="KAF6203501.1"/>
    </source>
</evidence>
<proteinExistence type="predicted"/>
<dbReference type="CDD" id="cd17487">
    <property type="entry name" value="MFS_MFSD5_like"/>
    <property type="match status" value="1"/>
</dbReference>
<evidence type="ECO:0000256" key="9">
    <source>
        <dbReference type="ARBA" id="ARBA00023136"/>
    </source>
</evidence>
<dbReference type="GO" id="GO:0015098">
    <property type="term" value="F:molybdate ion transmembrane transporter activity"/>
    <property type="evidence" value="ECO:0007669"/>
    <property type="project" value="InterPro"/>
</dbReference>
<dbReference type="SUPFAM" id="SSF103473">
    <property type="entry name" value="MFS general substrate transporter"/>
    <property type="match status" value="1"/>
</dbReference>
<reference evidence="14" key="1">
    <citation type="journal article" date="2021" name="Mol. Ecol. Resour.">
        <title>Apolygus lucorum genome provides insights into omnivorousness and mesophyll feeding.</title>
        <authorList>
            <person name="Liu Y."/>
            <person name="Liu H."/>
            <person name="Wang H."/>
            <person name="Huang T."/>
            <person name="Liu B."/>
            <person name="Yang B."/>
            <person name="Yin L."/>
            <person name="Li B."/>
            <person name="Zhang Y."/>
            <person name="Zhang S."/>
            <person name="Jiang F."/>
            <person name="Zhang X."/>
            <person name="Ren Y."/>
            <person name="Wang B."/>
            <person name="Wang S."/>
            <person name="Lu Y."/>
            <person name="Wu K."/>
            <person name="Fan W."/>
            <person name="Wang G."/>
        </authorList>
    </citation>
    <scope>NUCLEOTIDE SEQUENCE</scope>
    <source>
        <strain evidence="14">12Hb</strain>
    </source>
</reference>
<dbReference type="InterPro" id="IPR048366">
    <property type="entry name" value="TNP-like_GBD"/>
</dbReference>
<feature type="transmembrane region" description="Helical" evidence="12">
    <location>
        <begin position="897"/>
        <end position="916"/>
    </location>
</feature>
<gene>
    <name evidence="14" type="ORF">GE061_001832</name>
</gene>
<evidence type="ECO:0000256" key="12">
    <source>
        <dbReference type="SAM" id="Phobius"/>
    </source>
</evidence>
<dbReference type="Pfam" id="PF05631">
    <property type="entry name" value="MFS_5"/>
    <property type="match status" value="1"/>
</dbReference>
<feature type="transmembrane region" description="Helical" evidence="12">
    <location>
        <begin position="789"/>
        <end position="808"/>
    </location>
</feature>
<comment type="subcellular location">
    <subcellularLocation>
        <location evidence="2">Cell membrane</location>
        <topology evidence="2">Multi-pass membrane protein</topology>
    </subcellularLocation>
</comment>
<dbReference type="EMBL" id="WIXP02000010">
    <property type="protein sequence ID" value="KAF6203501.1"/>
    <property type="molecule type" value="Genomic_DNA"/>
</dbReference>
<organism evidence="14 15">
    <name type="scientific">Apolygus lucorum</name>
    <name type="common">Small green plant bug</name>
    <name type="synonym">Lygocoris lucorum</name>
    <dbReference type="NCBI Taxonomy" id="248454"/>
    <lineage>
        <taxon>Eukaryota</taxon>
        <taxon>Metazoa</taxon>
        <taxon>Ecdysozoa</taxon>
        <taxon>Arthropoda</taxon>
        <taxon>Hexapoda</taxon>
        <taxon>Insecta</taxon>
        <taxon>Pterygota</taxon>
        <taxon>Neoptera</taxon>
        <taxon>Paraneoptera</taxon>
        <taxon>Hemiptera</taxon>
        <taxon>Heteroptera</taxon>
        <taxon>Panheteroptera</taxon>
        <taxon>Cimicomorpha</taxon>
        <taxon>Miridae</taxon>
        <taxon>Mirini</taxon>
        <taxon>Apolygus</taxon>
    </lineage>
</organism>
<keyword evidence="9 12" id="KW-0472">Membrane</keyword>
<keyword evidence="7 12" id="KW-1133">Transmembrane helix</keyword>
<feature type="transmembrane region" description="Helical" evidence="12">
    <location>
        <begin position="678"/>
        <end position="696"/>
    </location>
</feature>
<evidence type="ECO:0000256" key="4">
    <source>
        <dbReference type="ARBA" id="ARBA00022448"/>
    </source>
</evidence>
<feature type="transmembrane region" description="Helical" evidence="12">
    <location>
        <begin position="756"/>
        <end position="777"/>
    </location>
</feature>
<feature type="transmembrane region" description="Helical" evidence="12">
    <location>
        <begin position="928"/>
        <end position="949"/>
    </location>
</feature>
<evidence type="ECO:0000256" key="8">
    <source>
        <dbReference type="ARBA" id="ARBA00023065"/>
    </source>
</evidence>
<sequence>MFYICRRHFSTRSFKTVQRTTLLRHAVPSYRSGPLNPLTGDYSGTPPSELGETIPLAQLPPALMGVTGTSSLLQISTSHQIHQSGIQQNEGLPSSTKSLVVDSVTVEIEDDKLPGSTSQATDVGYVKSPILQHLDNVDGNTYSYRPDLEGMGSFDDISDVQYLSDNILTRVDVPGSPLTGANGSVCNEVVEEVPDTMTVHPRPLSTSTPLRTTAKKLVFDSALSTSGATFDRTSSLAGMSELGAPLPQGCTGTSGSSKGNSILRLIGETRYSSLTPRKQKLVQEVRKQRKSLGVIRKSLKSKSLRLQSLEKSNRDDIALVERFASSMSLPVANLVYAQIFTLFDPPHLLKCTRNMFVKHDLSIQTDIYLNGQKATMTARWQDIIDAYDDDCLNLTRSMHKITRDHLEPKHQKSMKVNLAAQIFSRSVTATLETCVRHGILQQRASATAEVTRFFNDLFDSLNGYRETPEGGGVGLRCRVQRSREEMHLNFWSAALEKLQSLKFLPKSPTSPPCSTVTIQAIVGVNVMDKKSHSLTEPHNIHYKNLQRCYLIAFYLATFADWLQGPYLYKLYKDYGYTDDTIAHLYISGFLSSCIFGLLVGHLADRFGRKMLCSCFTIIYSLACLTKVNSSYSILLIGRILGGISTSILFTTFEAWYVNEHINFLKLPVEWLNSTFSKATLYNGVSAIVAGLMAQLFADYLDFGSVTPFILAIPFLLLSLIVIQSTWKEHAGLVQHQHHLVKDIFSPVKLLLESDRILLFLGVVQTVFESVMYTFVFSWTPILADLQPPLGLIFSLFMVALICGSKTYSSLVNQRYQPQNLLTFSCVTAAITFCVITLSLTTMVVHIQDHDPNTNKSMSIICFVMFLVYEWCVGMYYPAIGYLRSRTVPEEYRATLSNWLRVPMNIFTCISITLKHGGDSEDVTGLKKFQFIFGLSTLLMIGAVFASIVFSRKYSKKIVCDEVAELKAGKRISTETV</sequence>
<dbReference type="Proteomes" id="UP000466442">
    <property type="component" value="Unassembled WGS sequence"/>
</dbReference>
<evidence type="ECO:0000256" key="5">
    <source>
        <dbReference type="ARBA" id="ARBA00022475"/>
    </source>
</evidence>
<name>A0A8S9X595_APOLU</name>
<evidence type="ECO:0000256" key="2">
    <source>
        <dbReference type="ARBA" id="ARBA00004651"/>
    </source>
</evidence>
<feature type="transmembrane region" description="Helical" evidence="12">
    <location>
        <begin position="856"/>
        <end position="876"/>
    </location>
</feature>
<keyword evidence="6 12" id="KW-0812">Transmembrane</keyword>
<comment type="caution">
    <text evidence="14">The sequence shown here is derived from an EMBL/GenBank/DDBJ whole genome shotgun (WGS) entry which is preliminary data.</text>
</comment>
<evidence type="ECO:0000259" key="13">
    <source>
        <dbReference type="Pfam" id="PF21788"/>
    </source>
</evidence>
<evidence type="ECO:0000256" key="3">
    <source>
        <dbReference type="ARBA" id="ARBA00021242"/>
    </source>
</evidence>
<dbReference type="PANTHER" id="PTHR23516:SF1">
    <property type="entry name" value="MOLYBDATE-ANION TRANSPORTER"/>
    <property type="match status" value="1"/>
</dbReference>
<evidence type="ECO:0000256" key="7">
    <source>
        <dbReference type="ARBA" id="ARBA00022989"/>
    </source>
</evidence>
<feature type="transmembrane region" description="Helical" evidence="12">
    <location>
        <begin position="702"/>
        <end position="722"/>
    </location>
</feature>
<dbReference type="InterPro" id="IPR008509">
    <property type="entry name" value="MOT2/MFSD5"/>
</dbReference>
<feature type="transmembrane region" description="Helical" evidence="12">
    <location>
        <begin position="580"/>
        <end position="603"/>
    </location>
</feature>
<keyword evidence="8" id="KW-0406">Ion transport</keyword>
<keyword evidence="4" id="KW-0813">Transport</keyword>
<dbReference type="Gene3D" id="1.20.1250.20">
    <property type="entry name" value="MFS general substrate transporter like domains"/>
    <property type="match status" value="1"/>
</dbReference>
<feature type="transmembrane region" description="Helical" evidence="12">
    <location>
        <begin position="548"/>
        <end position="568"/>
    </location>
</feature>
<dbReference type="GO" id="GO:0006811">
    <property type="term" value="P:monoatomic ion transport"/>
    <property type="evidence" value="ECO:0007669"/>
    <property type="project" value="UniProtKB-KW"/>
</dbReference>
<comment type="function">
    <text evidence="1">Mediates high-affinity intracellular uptake of the rare oligo-element molybdenum.</text>
</comment>
<keyword evidence="5" id="KW-1003">Cell membrane</keyword>
<dbReference type="OrthoDB" id="263957at2759"/>
<protein>
    <recommendedName>
        <fullName evidence="3">Molybdate-anion transporter</fullName>
    </recommendedName>
    <alternativeName>
        <fullName evidence="10">Major facilitator superfamily domain-containing protein 5</fullName>
    </alternativeName>
    <alternativeName>
        <fullName evidence="11">Molybdate transporter 2 homolog</fullName>
    </alternativeName>
</protein>
<dbReference type="GO" id="GO:0005886">
    <property type="term" value="C:plasma membrane"/>
    <property type="evidence" value="ECO:0007669"/>
    <property type="project" value="UniProtKB-SubCell"/>
</dbReference>
<evidence type="ECO:0000256" key="11">
    <source>
        <dbReference type="ARBA" id="ARBA00032555"/>
    </source>
</evidence>
<accession>A0A8S9X595</accession>
<dbReference type="AlphaFoldDB" id="A0A8S9X595"/>
<feature type="domain" description="Transposable element P transposase-like GTP-binding insertion" evidence="13">
    <location>
        <begin position="347"/>
        <end position="464"/>
    </location>
</feature>
<dbReference type="Pfam" id="PF21788">
    <property type="entry name" value="TNP-like_GBD"/>
    <property type="match status" value="1"/>
</dbReference>
<keyword evidence="15" id="KW-1185">Reference proteome</keyword>
<evidence type="ECO:0000313" key="15">
    <source>
        <dbReference type="Proteomes" id="UP000466442"/>
    </source>
</evidence>
<evidence type="ECO:0000256" key="10">
    <source>
        <dbReference type="ARBA" id="ARBA00030646"/>
    </source>
</evidence>
<dbReference type="PANTHER" id="PTHR23516">
    <property type="entry name" value="SAM (S-ADENOSYL METHIONINE) TRANSPORTER"/>
    <property type="match status" value="1"/>
</dbReference>
<evidence type="ECO:0000256" key="6">
    <source>
        <dbReference type="ARBA" id="ARBA00022692"/>
    </source>
</evidence>
<feature type="transmembrane region" description="Helical" evidence="12">
    <location>
        <begin position="820"/>
        <end position="844"/>
    </location>
</feature>
<dbReference type="InterPro" id="IPR036259">
    <property type="entry name" value="MFS_trans_sf"/>
</dbReference>
<evidence type="ECO:0000256" key="1">
    <source>
        <dbReference type="ARBA" id="ARBA00003019"/>
    </source>
</evidence>